<dbReference type="EMBL" id="RWGY01000004">
    <property type="protein sequence ID" value="TVU44289.1"/>
    <property type="molecule type" value="Genomic_DNA"/>
</dbReference>
<name>A0A5J9W7G4_9POAL</name>
<dbReference type="InterPro" id="IPR036663">
    <property type="entry name" value="Fumarylacetoacetase_C_sf"/>
</dbReference>
<evidence type="ECO:0000313" key="4">
    <source>
        <dbReference type="EMBL" id="TVU44289.1"/>
    </source>
</evidence>
<dbReference type="Proteomes" id="UP000324897">
    <property type="component" value="Chromosome 5"/>
</dbReference>
<keyword evidence="5" id="KW-1185">Reference proteome</keyword>
<dbReference type="GO" id="GO:0005739">
    <property type="term" value="C:mitochondrion"/>
    <property type="evidence" value="ECO:0007669"/>
    <property type="project" value="TreeGrafter"/>
</dbReference>
<evidence type="ECO:0000256" key="1">
    <source>
        <dbReference type="ARBA" id="ARBA00010211"/>
    </source>
</evidence>
<proteinExistence type="inferred from homology"/>
<accession>A0A5J9W7G4</accession>
<sequence length="163" mass="16909">MAAAASLQRLLAASTKIVGVGRNYMAHAKELGNPVPKEPVLFLKPTSSFLHAIPNPLEHHEVEVAGGGVTTAAIEVPETPESLKPEGELAGGATTAAVEVPAESLQQEVEVAGGGVTIAAIEVPETVESLHHEVELAVVISKRGRDVPEALAMDFVGDKQKVS</sequence>
<dbReference type="SUPFAM" id="SSF56529">
    <property type="entry name" value="FAH"/>
    <property type="match status" value="1"/>
</dbReference>
<dbReference type="AlphaFoldDB" id="A0A5J9W7G4"/>
<dbReference type="GO" id="GO:0018773">
    <property type="term" value="F:acetylpyruvate hydrolase activity"/>
    <property type="evidence" value="ECO:0007669"/>
    <property type="project" value="TreeGrafter"/>
</dbReference>
<dbReference type="PANTHER" id="PTHR11820:SF7">
    <property type="entry name" value="ACYLPYRUVASE FAHD1, MITOCHONDRIAL"/>
    <property type="match status" value="1"/>
</dbReference>
<evidence type="ECO:0000259" key="3">
    <source>
        <dbReference type="Pfam" id="PF01557"/>
    </source>
</evidence>
<comment type="similarity">
    <text evidence="1">Belongs to the FAH family.</text>
</comment>
<dbReference type="OrthoDB" id="411064at2759"/>
<dbReference type="InterPro" id="IPR011234">
    <property type="entry name" value="Fumarylacetoacetase-like_C"/>
</dbReference>
<organism evidence="4 5">
    <name type="scientific">Eragrostis curvula</name>
    <name type="common">weeping love grass</name>
    <dbReference type="NCBI Taxonomy" id="38414"/>
    <lineage>
        <taxon>Eukaryota</taxon>
        <taxon>Viridiplantae</taxon>
        <taxon>Streptophyta</taxon>
        <taxon>Embryophyta</taxon>
        <taxon>Tracheophyta</taxon>
        <taxon>Spermatophyta</taxon>
        <taxon>Magnoliopsida</taxon>
        <taxon>Liliopsida</taxon>
        <taxon>Poales</taxon>
        <taxon>Poaceae</taxon>
        <taxon>PACMAD clade</taxon>
        <taxon>Chloridoideae</taxon>
        <taxon>Eragrostideae</taxon>
        <taxon>Eragrostidinae</taxon>
        <taxon>Eragrostis</taxon>
    </lineage>
</organism>
<evidence type="ECO:0000313" key="5">
    <source>
        <dbReference type="Proteomes" id="UP000324897"/>
    </source>
</evidence>
<dbReference type="GO" id="GO:0046872">
    <property type="term" value="F:metal ion binding"/>
    <property type="evidence" value="ECO:0007669"/>
    <property type="project" value="UniProtKB-KW"/>
</dbReference>
<dbReference type="PANTHER" id="PTHR11820">
    <property type="entry name" value="ACYLPYRUVASE"/>
    <property type="match status" value="1"/>
</dbReference>
<feature type="domain" description="Fumarylacetoacetase-like C-terminal" evidence="3">
    <location>
        <begin position="16"/>
        <end position="156"/>
    </location>
</feature>
<protein>
    <recommendedName>
        <fullName evidence="3">Fumarylacetoacetase-like C-terminal domain-containing protein</fullName>
    </recommendedName>
</protein>
<gene>
    <name evidence="4" type="ORF">EJB05_03725</name>
</gene>
<comment type="caution">
    <text evidence="4">The sequence shown here is derived from an EMBL/GenBank/DDBJ whole genome shotgun (WGS) entry which is preliminary data.</text>
</comment>
<dbReference type="Pfam" id="PF01557">
    <property type="entry name" value="FAA_hydrolase"/>
    <property type="match status" value="1"/>
</dbReference>
<dbReference type="Gene3D" id="3.90.850.10">
    <property type="entry name" value="Fumarylacetoacetase-like, C-terminal domain"/>
    <property type="match status" value="2"/>
</dbReference>
<evidence type="ECO:0000256" key="2">
    <source>
        <dbReference type="ARBA" id="ARBA00022723"/>
    </source>
</evidence>
<reference evidence="4 5" key="1">
    <citation type="journal article" date="2019" name="Sci. Rep.">
        <title>A high-quality genome of Eragrostis curvula grass provides insights into Poaceae evolution and supports new strategies to enhance forage quality.</title>
        <authorList>
            <person name="Carballo J."/>
            <person name="Santos B.A.C.M."/>
            <person name="Zappacosta D."/>
            <person name="Garbus I."/>
            <person name="Selva J.P."/>
            <person name="Gallo C.A."/>
            <person name="Diaz A."/>
            <person name="Albertini E."/>
            <person name="Caccamo M."/>
            <person name="Echenique V."/>
        </authorList>
    </citation>
    <scope>NUCLEOTIDE SEQUENCE [LARGE SCALE GENOMIC DNA]</scope>
    <source>
        <strain evidence="5">cv. Victoria</strain>
        <tissue evidence="4">Leaf</tissue>
    </source>
</reference>
<keyword evidence="2" id="KW-0479">Metal-binding</keyword>
<dbReference type="Gramene" id="TVU44289">
    <property type="protein sequence ID" value="TVU44289"/>
    <property type="gene ID" value="EJB05_03725"/>
</dbReference>
<feature type="non-terminal residue" evidence="4">
    <location>
        <position position="1"/>
    </location>
</feature>